<feature type="region of interest" description="Disordered" evidence="5">
    <location>
        <begin position="299"/>
        <end position="326"/>
    </location>
</feature>
<evidence type="ECO:0000313" key="6">
    <source>
        <dbReference type="EMBL" id="SSX20188.1"/>
    </source>
</evidence>
<dbReference type="PANTHER" id="PTHR13026">
    <property type="entry name" value="NNP-1 PROTEIN NOVEL NUCLEAR PROTEIN 1 NOP52"/>
    <property type="match status" value="1"/>
</dbReference>
<dbReference type="GO" id="GO:0005634">
    <property type="term" value="C:nucleus"/>
    <property type="evidence" value="ECO:0007669"/>
    <property type="project" value="UniProtKB-SubCell"/>
</dbReference>
<proteinExistence type="inferred from homology"/>
<accession>A0A336M2J1</accession>
<keyword evidence="3" id="KW-0698">rRNA processing</keyword>
<evidence type="ECO:0000256" key="2">
    <source>
        <dbReference type="ARBA" id="ARBA00006374"/>
    </source>
</evidence>
<feature type="compositionally biased region" description="Basic and acidic residues" evidence="5">
    <location>
        <begin position="500"/>
        <end position="517"/>
    </location>
</feature>
<name>A0A336M2J1_CULSO</name>
<dbReference type="Pfam" id="PF05997">
    <property type="entry name" value="Nop52"/>
    <property type="match status" value="1"/>
</dbReference>
<evidence type="ECO:0000256" key="4">
    <source>
        <dbReference type="ARBA" id="ARBA00023242"/>
    </source>
</evidence>
<feature type="compositionally biased region" description="Polar residues" evidence="5">
    <location>
        <begin position="597"/>
        <end position="609"/>
    </location>
</feature>
<gene>
    <name evidence="6" type="primary">CSON000738</name>
</gene>
<feature type="compositionally biased region" description="Acidic residues" evidence="5">
    <location>
        <begin position="299"/>
        <end position="322"/>
    </location>
</feature>
<comment type="subcellular location">
    <subcellularLocation>
        <location evidence="1">Nucleus</location>
    </subcellularLocation>
</comment>
<dbReference type="EMBL" id="UFQT01000111">
    <property type="protein sequence ID" value="SSX20188.1"/>
    <property type="molecule type" value="Genomic_DNA"/>
</dbReference>
<comment type="similarity">
    <text evidence="2">Belongs to the RRP1 family.</text>
</comment>
<feature type="compositionally biased region" description="Acidic residues" evidence="5">
    <location>
        <begin position="453"/>
        <end position="468"/>
    </location>
</feature>
<keyword evidence="4" id="KW-0539">Nucleus</keyword>
<organism evidence="6">
    <name type="scientific">Culicoides sonorensis</name>
    <name type="common">Biting midge</name>
    <dbReference type="NCBI Taxonomy" id="179676"/>
    <lineage>
        <taxon>Eukaryota</taxon>
        <taxon>Metazoa</taxon>
        <taxon>Ecdysozoa</taxon>
        <taxon>Arthropoda</taxon>
        <taxon>Hexapoda</taxon>
        <taxon>Insecta</taxon>
        <taxon>Pterygota</taxon>
        <taxon>Neoptera</taxon>
        <taxon>Endopterygota</taxon>
        <taxon>Diptera</taxon>
        <taxon>Nematocera</taxon>
        <taxon>Chironomoidea</taxon>
        <taxon>Ceratopogonidae</taxon>
        <taxon>Ceratopogoninae</taxon>
        <taxon>Culicoides</taxon>
        <taxon>Monoculicoides</taxon>
    </lineage>
</organism>
<reference evidence="6" key="1">
    <citation type="submission" date="2018-07" db="EMBL/GenBank/DDBJ databases">
        <authorList>
            <person name="Quirk P.G."/>
            <person name="Krulwich T.A."/>
        </authorList>
    </citation>
    <scope>NUCLEOTIDE SEQUENCE</scope>
</reference>
<evidence type="ECO:0000256" key="3">
    <source>
        <dbReference type="ARBA" id="ARBA00022552"/>
    </source>
</evidence>
<dbReference type="InterPro" id="IPR010301">
    <property type="entry name" value="RRP1"/>
</dbReference>
<protein>
    <submittedName>
        <fullName evidence="6">CSON000738 protein</fullName>
    </submittedName>
</protein>
<dbReference type="VEuPathDB" id="VectorBase:CSON000738"/>
<feature type="region of interest" description="Disordered" evidence="5">
    <location>
        <begin position="449"/>
        <end position="609"/>
    </location>
</feature>
<dbReference type="GO" id="GO:0006364">
    <property type="term" value="P:rRNA processing"/>
    <property type="evidence" value="ECO:0007669"/>
    <property type="project" value="UniProtKB-KW"/>
</dbReference>
<evidence type="ECO:0000256" key="5">
    <source>
        <dbReference type="SAM" id="MobiDB-lite"/>
    </source>
</evidence>
<dbReference type="GO" id="GO:0030688">
    <property type="term" value="C:preribosome, small subunit precursor"/>
    <property type="evidence" value="ECO:0007669"/>
    <property type="project" value="InterPro"/>
</dbReference>
<feature type="region of interest" description="Disordered" evidence="5">
    <location>
        <begin position="1"/>
        <end position="29"/>
    </location>
</feature>
<feature type="compositionally biased region" description="Basic residues" evidence="5">
    <location>
        <begin position="1"/>
        <end position="19"/>
    </location>
</feature>
<dbReference type="AlphaFoldDB" id="A0A336M2J1"/>
<sequence>MPSHVKNVKNKYKPLKKPPNKTTNKEMQDKIEEEAAEPVKTMENAKVLVVEQEIKIARLLAGNDAKVRNRVLKNLKKWLKLRSKGSFAFSDSDFLRLWKGLWYCMWMSDKPLIQEKLAEDLSQLIHCFDDPKVCIQFFGNFLETMCREWFGIDQWRMDKFMMLVRRIFRQLLFKLQEHKWETELMQYYGEWLDKTVYNEAKSPVGLTMHFNDLYLEEISKVTEGQIDESDVHALLEPCVVFFAKSKDLRHIKHVKRNIFHNLMMQSELGQDYQEKFDIWKRASFPCTDINDLEVNVEIQEESDDDESNDDEENNDKDDTENGDAEKEFDVRAGRVNVVLNEIKFNPNEIINLFEKYRFKEFTNAKSRKNIKELIQKFRRFANGEFPLGIQQMPTVQDVVNKFEKFDPDEKARELMDYQEELTKKTVYMPPRLKRKLEWKQKLLANGVNGKTEDEMETNEWVEEENDENELPKKKKQKKVKQNKDEKIDKKSKKQKNPSLNKEKTEADPSESEKEKKALNLMKQWAKQAKDEDSTAKLKKLNKSIEKSPEEETEPSTPVKSKSLVLNPFAAASTSKKNNKTQSKEKLKGKGSLLQQKTPPNKNQQTYNFDSSEKRVKIALNKNMVQEKHEYIEAVKNSPVPYDSSKKPIKGLLKPNLLPSPINPFYKKRIGLKFNDTL</sequence>
<evidence type="ECO:0000256" key="1">
    <source>
        <dbReference type="ARBA" id="ARBA00004123"/>
    </source>
</evidence>
<dbReference type="PANTHER" id="PTHR13026:SF0">
    <property type="entry name" value="RIBOSOMAL RNA PROCESSING 1B"/>
    <property type="match status" value="1"/>
</dbReference>